<keyword evidence="7" id="KW-0812">Transmembrane</keyword>
<keyword evidence="4" id="KW-0808">Transferase</keyword>
<dbReference type="PROSITE" id="PS50109">
    <property type="entry name" value="HIS_KIN"/>
    <property type="match status" value="1"/>
</dbReference>
<dbReference type="InterPro" id="IPR036890">
    <property type="entry name" value="HATPase_C_sf"/>
</dbReference>
<dbReference type="Pfam" id="PF14689">
    <property type="entry name" value="SPOB_a"/>
    <property type="match status" value="1"/>
</dbReference>
<dbReference type="AlphaFoldDB" id="A0A941EHF3"/>
<feature type="transmembrane region" description="Helical" evidence="7">
    <location>
        <begin position="6"/>
        <end position="24"/>
    </location>
</feature>
<evidence type="ECO:0000256" key="1">
    <source>
        <dbReference type="ARBA" id="ARBA00000085"/>
    </source>
</evidence>
<protein>
    <recommendedName>
        <fullName evidence="2">histidine kinase</fullName>
        <ecNumber evidence="2">2.7.13.3</ecNumber>
    </recommendedName>
</protein>
<comment type="caution">
    <text evidence="9">The sequence shown here is derived from an EMBL/GenBank/DDBJ whole genome shotgun (WGS) entry which is preliminary data.</text>
</comment>
<dbReference type="Gene3D" id="3.30.450.20">
    <property type="entry name" value="PAS domain"/>
    <property type="match status" value="1"/>
</dbReference>
<organism evidence="9 10">
    <name type="scientific">Actinospica acidithermotolerans</name>
    <dbReference type="NCBI Taxonomy" id="2828514"/>
    <lineage>
        <taxon>Bacteria</taxon>
        <taxon>Bacillati</taxon>
        <taxon>Actinomycetota</taxon>
        <taxon>Actinomycetes</taxon>
        <taxon>Catenulisporales</taxon>
        <taxon>Actinospicaceae</taxon>
        <taxon>Actinospica</taxon>
    </lineage>
</organism>
<dbReference type="EMBL" id="JAGSOH010000264">
    <property type="protein sequence ID" value="MBR7831466.1"/>
    <property type="molecule type" value="Genomic_DNA"/>
</dbReference>
<evidence type="ECO:0000256" key="5">
    <source>
        <dbReference type="ARBA" id="ARBA00022777"/>
    </source>
</evidence>
<evidence type="ECO:0000256" key="7">
    <source>
        <dbReference type="SAM" id="Phobius"/>
    </source>
</evidence>
<keyword evidence="7" id="KW-1133">Transmembrane helix</keyword>
<evidence type="ECO:0000259" key="8">
    <source>
        <dbReference type="PROSITE" id="PS50109"/>
    </source>
</evidence>
<dbReference type="InterPro" id="IPR003594">
    <property type="entry name" value="HATPase_dom"/>
</dbReference>
<accession>A0A941EHF3</accession>
<dbReference type="EC" id="2.7.13.3" evidence="2"/>
<feature type="non-terminal residue" evidence="9">
    <location>
        <position position="1"/>
    </location>
</feature>
<name>A0A941EHF3_9ACTN</name>
<keyword evidence="5" id="KW-0418">Kinase</keyword>
<evidence type="ECO:0000256" key="6">
    <source>
        <dbReference type="ARBA" id="ARBA00023012"/>
    </source>
</evidence>
<gene>
    <name evidence="9" type="ORF">KDK95_34550</name>
</gene>
<evidence type="ECO:0000256" key="4">
    <source>
        <dbReference type="ARBA" id="ARBA00022679"/>
    </source>
</evidence>
<dbReference type="Gene3D" id="1.10.287.130">
    <property type="match status" value="1"/>
</dbReference>
<evidence type="ECO:0000256" key="2">
    <source>
        <dbReference type="ARBA" id="ARBA00012438"/>
    </source>
</evidence>
<keyword evidence="7" id="KW-0472">Membrane</keyword>
<dbReference type="SUPFAM" id="SSF55785">
    <property type="entry name" value="PYP-like sensor domain (PAS domain)"/>
    <property type="match status" value="1"/>
</dbReference>
<keyword evidence="3" id="KW-0597">Phosphoprotein</keyword>
<evidence type="ECO:0000256" key="3">
    <source>
        <dbReference type="ARBA" id="ARBA00022553"/>
    </source>
</evidence>
<dbReference type="InterPro" id="IPR005467">
    <property type="entry name" value="His_kinase_dom"/>
</dbReference>
<keyword evidence="10" id="KW-1185">Reference proteome</keyword>
<dbReference type="Pfam" id="PF02518">
    <property type="entry name" value="HATPase_c"/>
    <property type="match status" value="1"/>
</dbReference>
<dbReference type="SMART" id="SM00091">
    <property type="entry name" value="PAS"/>
    <property type="match status" value="1"/>
</dbReference>
<dbReference type="InterPro" id="IPR016120">
    <property type="entry name" value="Sig_transdc_His_kin_SpoOB"/>
</dbReference>
<dbReference type="InterPro" id="IPR035965">
    <property type="entry name" value="PAS-like_dom_sf"/>
</dbReference>
<dbReference type="SMART" id="SM00387">
    <property type="entry name" value="HATPase_c"/>
    <property type="match status" value="1"/>
</dbReference>
<sequence length="375" mass="40356">VLPVYAEWFAVALLIGAAASWLLAHRLKKRTFGLELDEIAKLLHEREAVLHGIREGMIAFDRAGRITMVNDEARRLLRLGTTGIGSWIEDIVPPGRLRDVLSGAILGKDEIVLTDDYCLAVNRMPVILAGRPHGSVVTLRDRTELSGLLRELDSVKGLTDALRAQQHEFANHLHTVAGLLELGETDEALRFLTDLRSAEIGLAESLRTRIASPLVVGLFLAKSAVAAERGIDLVLTEDSWLGDVPVKSQAVTTILGNLIDNAFDAVAGKYSLAEEPGRVTVSMVEDEDAIRIEVGDNGPGIPDTARESIFVDGFSTKPGSGTLRRGLGLALVHRLVQRLGGRIEVSAGPGAVFTVTLPAAVERPAQSVRTTKVMA</sequence>
<dbReference type="InterPro" id="IPR039506">
    <property type="entry name" value="SPOB_a"/>
</dbReference>
<keyword evidence="6" id="KW-0902">Two-component regulatory system</keyword>
<comment type="catalytic activity">
    <reaction evidence="1">
        <text>ATP + protein L-histidine = ADP + protein N-phospho-L-histidine.</text>
        <dbReference type="EC" id="2.7.13.3"/>
    </reaction>
</comment>
<evidence type="ECO:0000313" key="9">
    <source>
        <dbReference type="EMBL" id="MBR7831466.1"/>
    </source>
</evidence>
<reference evidence="9" key="1">
    <citation type="submission" date="2021-04" db="EMBL/GenBank/DDBJ databases">
        <title>Genome based classification of Actinospica acidithermotolerans sp. nov., an actinobacterium isolated from an Indonesian hot spring.</title>
        <authorList>
            <person name="Kusuma A.B."/>
            <person name="Putra K.E."/>
            <person name="Nafisah S."/>
            <person name="Loh J."/>
            <person name="Nouioui I."/>
            <person name="Goodfellow M."/>
        </authorList>
    </citation>
    <scope>NUCLEOTIDE SEQUENCE</scope>
    <source>
        <strain evidence="9">MGRD01-02</strain>
    </source>
</reference>
<dbReference type="PRINTS" id="PR00344">
    <property type="entry name" value="BCTRLSENSOR"/>
</dbReference>
<dbReference type="Proteomes" id="UP000676325">
    <property type="component" value="Unassembled WGS sequence"/>
</dbReference>
<dbReference type="GO" id="GO:0000155">
    <property type="term" value="F:phosphorelay sensor kinase activity"/>
    <property type="evidence" value="ECO:0007669"/>
    <property type="project" value="InterPro"/>
</dbReference>
<evidence type="ECO:0000313" key="10">
    <source>
        <dbReference type="Proteomes" id="UP000676325"/>
    </source>
</evidence>
<dbReference type="SUPFAM" id="SSF55874">
    <property type="entry name" value="ATPase domain of HSP90 chaperone/DNA topoisomerase II/histidine kinase"/>
    <property type="match status" value="1"/>
</dbReference>
<dbReference type="InterPro" id="IPR004358">
    <property type="entry name" value="Sig_transdc_His_kin-like_C"/>
</dbReference>
<dbReference type="InterPro" id="IPR000014">
    <property type="entry name" value="PAS"/>
</dbReference>
<feature type="domain" description="Histidine kinase" evidence="8">
    <location>
        <begin position="136"/>
        <end position="361"/>
    </location>
</feature>
<dbReference type="Gene3D" id="3.30.565.10">
    <property type="entry name" value="Histidine kinase-like ATPase, C-terminal domain"/>
    <property type="match status" value="1"/>
</dbReference>
<dbReference type="SUPFAM" id="SSF55890">
    <property type="entry name" value="Sporulation response regulatory protein Spo0B"/>
    <property type="match status" value="1"/>
</dbReference>
<dbReference type="PANTHER" id="PTHR43547:SF10">
    <property type="entry name" value="SENSOR HISTIDINE KINASE DCUS"/>
    <property type="match status" value="1"/>
</dbReference>
<dbReference type="RefSeq" id="WP_212522573.1">
    <property type="nucleotide sequence ID" value="NZ_JAGSOH010000264.1"/>
</dbReference>
<proteinExistence type="predicted"/>
<dbReference type="PANTHER" id="PTHR43547">
    <property type="entry name" value="TWO-COMPONENT HISTIDINE KINASE"/>
    <property type="match status" value="1"/>
</dbReference>